<dbReference type="Proteomes" id="UP000663859">
    <property type="component" value="Unassembled WGS sequence"/>
</dbReference>
<reference evidence="1" key="1">
    <citation type="submission" date="2021-02" db="EMBL/GenBank/DDBJ databases">
        <authorList>
            <person name="Cremers G."/>
            <person name="Picone N."/>
        </authorList>
    </citation>
    <scope>NUCLEOTIDE SEQUENCE</scope>
    <source>
        <strain evidence="1">PQ17</strain>
    </source>
</reference>
<gene>
    <name evidence="1" type="ORF">MPNT_80094</name>
</gene>
<accession>A0A8J2BLJ7</accession>
<evidence type="ECO:0000313" key="1">
    <source>
        <dbReference type="EMBL" id="CAF0705068.1"/>
    </source>
</evidence>
<dbReference type="RefSeq" id="WP_174582610.1">
    <property type="nucleotide sequence ID" value="NZ_CAJNOB010000070.1"/>
</dbReference>
<proteinExistence type="predicted"/>
<organism evidence="1 2">
    <name type="scientific">Candidatus Methylacidithermus pantelleriae</name>
    <dbReference type="NCBI Taxonomy" id="2744239"/>
    <lineage>
        <taxon>Bacteria</taxon>
        <taxon>Pseudomonadati</taxon>
        <taxon>Verrucomicrobiota</taxon>
        <taxon>Methylacidiphilae</taxon>
        <taxon>Methylacidiphilales</taxon>
        <taxon>Methylacidiphilaceae</taxon>
        <taxon>Candidatus Methylacidithermus</taxon>
    </lineage>
</organism>
<dbReference type="EMBL" id="CAJNOB010000070">
    <property type="protein sequence ID" value="CAF0705068.1"/>
    <property type="molecule type" value="Genomic_DNA"/>
</dbReference>
<dbReference type="AlphaFoldDB" id="A0A8J2BLJ7"/>
<protein>
    <submittedName>
        <fullName evidence="1">Uncharacterized protein</fullName>
    </submittedName>
</protein>
<name>A0A8J2BLJ7_9BACT</name>
<sequence>MERLQVGKALDDGALGVREEAGQRGLEEMLGGVRSVQKRRFIKPIVFGADFFPLRSVRCAEPGESKR</sequence>
<keyword evidence="2" id="KW-1185">Reference proteome</keyword>
<comment type="caution">
    <text evidence="1">The sequence shown here is derived from an EMBL/GenBank/DDBJ whole genome shotgun (WGS) entry which is preliminary data.</text>
</comment>
<evidence type="ECO:0000313" key="2">
    <source>
        <dbReference type="Proteomes" id="UP000663859"/>
    </source>
</evidence>